<reference evidence="1" key="1">
    <citation type="submission" date="2023-04" db="EMBL/GenBank/DDBJ databases">
        <title>A chromosome-level genome assembly of the parasitoid wasp Eretmocerus hayati.</title>
        <authorList>
            <person name="Zhong Y."/>
            <person name="Liu S."/>
            <person name="Liu Y."/>
        </authorList>
    </citation>
    <scope>NUCLEOTIDE SEQUENCE</scope>
    <source>
        <strain evidence="1">ZJU_SS_LIU_2023</strain>
    </source>
</reference>
<sequence>MFVIVLLSLAIQNSLSSSNEVERGLNWWSGGVLYQIYPRSFKDSNGDGVGDLPGIISKLEHIRDIGADALWLSPIYPSPQEDSGYDISNFTDIDEQYGTLEDFDDLVAKARSLDLKVLLDFVPNHSSYKHPWFQKSINRIKPYDDYYVWKDAKLSPSGERQPPNNWLSRFGSSAWEWNEKRQQYYYHAFAIGQPDFNFRNPRLKQEMDEVLSFWMKRGVDGFRVDAVDWLFEVEDLRDEPLSRNNVPSNQYDFLDHRYTIDLDDNYEVVGSWRKLMDNFVQEYHTNGKPLIIEAHLPTFRKMKYFEVGGIPFNFNFVYSLNRNSTAPEFKQLIDDWLNALPDGEVANTPWVIGNHDYRRVASRYGKDGNRADQIVMLAMILPGIAVVYNGDEIGMVDTPLTYEQTLDPQGCYAGREDYLTESRDPARTPYQWDDTTSAGFSSNSSTWLPVNKNYRILNLASQKQSQRSHYELFKSLSSLKNFPVLQRGSTRVLLASDNVLAVIRQLDGQETVLLMINFSDESVQVDARSLLDIPEALHVYTSSVGSGIEKGLPVNSTKLTIPGAASIVLIQ</sequence>
<gene>
    <name evidence="1" type="ORF">QAD02_005692</name>
</gene>
<comment type="caution">
    <text evidence="1">The sequence shown here is derived from an EMBL/GenBank/DDBJ whole genome shotgun (WGS) entry which is preliminary data.</text>
</comment>
<name>A0ACC2NY14_9HYME</name>
<keyword evidence="2" id="KW-1185">Reference proteome</keyword>
<evidence type="ECO:0000313" key="1">
    <source>
        <dbReference type="EMBL" id="KAJ8674430.1"/>
    </source>
</evidence>
<dbReference type="EMBL" id="CM056743">
    <property type="protein sequence ID" value="KAJ8674430.1"/>
    <property type="molecule type" value="Genomic_DNA"/>
</dbReference>
<evidence type="ECO:0000313" key="2">
    <source>
        <dbReference type="Proteomes" id="UP001239111"/>
    </source>
</evidence>
<accession>A0ACC2NY14</accession>
<proteinExistence type="predicted"/>
<protein>
    <submittedName>
        <fullName evidence="1">Uncharacterized protein</fullName>
    </submittedName>
</protein>
<organism evidence="1 2">
    <name type="scientific">Eretmocerus hayati</name>
    <dbReference type="NCBI Taxonomy" id="131215"/>
    <lineage>
        <taxon>Eukaryota</taxon>
        <taxon>Metazoa</taxon>
        <taxon>Ecdysozoa</taxon>
        <taxon>Arthropoda</taxon>
        <taxon>Hexapoda</taxon>
        <taxon>Insecta</taxon>
        <taxon>Pterygota</taxon>
        <taxon>Neoptera</taxon>
        <taxon>Endopterygota</taxon>
        <taxon>Hymenoptera</taxon>
        <taxon>Apocrita</taxon>
        <taxon>Proctotrupomorpha</taxon>
        <taxon>Chalcidoidea</taxon>
        <taxon>Aphelinidae</taxon>
        <taxon>Aphelininae</taxon>
        <taxon>Eretmocerus</taxon>
    </lineage>
</organism>
<dbReference type="Proteomes" id="UP001239111">
    <property type="component" value="Chromosome 3"/>
</dbReference>